<dbReference type="GO" id="GO:0004185">
    <property type="term" value="F:serine-type carboxypeptidase activity"/>
    <property type="evidence" value="ECO:0007669"/>
    <property type="project" value="UniProtKB-UniRule"/>
</dbReference>
<dbReference type="Proteomes" id="UP000799640">
    <property type="component" value="Unassembled WGS sequence"/>
</dbReference>
<dbReference type="EMBL" id="ML996710">
    <property type="protein sequence ID" value="KAF2395919.1"/>
    <property type="molecule type" value="Genomic_DNA"/>
</dbReference>
<reference evidence="7" key="1">
    <citation type="journal article" date="2020" name="Stud. Mycol.">
        <title>101 Dothideomycetes genomes: a test case for predicting lifestyles and emergence of pathogens.</title>
        <authorList>
            <person name="Haridas S."/>
            <person name="Albert R."/>
            <person name="Binder M."/>
            <person name="Bloem J."/>
            <person name="Labutti K."/>
            <person name="Salamov A."/>
            <person name="Andreopoulos B."/>
            <person name="Baker S."/>
            <person name="Barry K."/>
            <person name="Bills G."/>
            <person name="Bluhm B."/>
            <person name="Cannon C."/>
            <person name="Castanera R."/>
            <person name="Culley D."/>
            <person name="Daum C."/>
            <person name="Ezra D."/>
            <person name="Gonzalez J."/>
            <person name="Henrissat B."/>
            <person name="Kuo A."/>
            <person name="Liang C."/>
            <person name="Lipzen A."/>
            <person name="Lutzoni F."/>
            <person name="Magnuson J."/>
            <person name="Mondo S."/>
            <person name="Nolan M."/>
            <person name="Ohm R."/>
            <person name="Pangilinan J."/>
            <person name="Park H.-J."/>
            <person name="Ramirez L."/>
            <person name="Alfaro M."/>
            <person name="Sun H."/>
            <person name="Tritt A."/>
            <person name="Yoshinaga Y."/>
            <person name="Zwiers L.-H."/>
            <person name="Turgeon B."/>
            <person name="Goodwin S."/>
            <person name="Spatafora J."/>
            <person name="Crous P."/>
            <person name="Grigoriev I."/>
        </authorList>
    </citation>
    <scope>NUCLEOTIDE SEQUENCE</scope>
    <source>
        <strain evidence="7">CBS 262.69</strain>
    </source>
</reference>
<evidence type="ECO:0000256" key="1">
    <source>
        <dbReference type="ARBA" id="ARBA00009431"/>
    </source>
</evidence>
<keyword evidence="6" id="KW-0732">Signal</keyword>
<evidence type="ECO:0000256" key="6">
    <source>
        <dbReference type="RuleBase" id="RU361156"/>
    </source>
</evidence>
<dbReference type="GO" id="GO:0006508">
    <property type="term" value="P:proteolysis"/>
    <property type="evidence" value="ECO:0007669"/>
    <property type="project" value="UniProtKB-KW"/>
</dbReference>
<name>A0A6G1HJ78_9PEZI</name>
<evidence type="ECO:0000256" key="3">
    <source>
        <dbReference type="ARBA" id="ARBA00022670"/>
    </source>
</evidence>
<proteinExistence type="inferred from homology"/>
<evidence type="ECO:0000313" key="7">
    <source>
        <dbReference type="EMBL" id="KAF2395919.1"/>
    </source>
</evidence>
<dbReference type="PROSITE" id="PS00131">
    <property type="entry name" value="CARBOXYPEPT_SER_SER"/>
    <property type="match status" value="1"/>
</dbReference>
<dbReference type="SUPFAM" id="SSF53474">
    <property type="entry name" value="alpha/beta-Hydrolases"/>
    <property type="match status" value="1"/>
</dbReference>
<sequence length="495" mass="53886">MFLRATAALLGLLAGASAGPMETSGLLSDAARLFASGPGMDSRLGLAPAPVEDTANFRFYSELTAPFRVTSLPDIPFPVGELYSGNLPISASDPSRTLFFVFQPRVGEPVDEITIWLNGGPGCSSLEGFFHENGRFVWPDGATASRINEYSWTNATNMLWVEQPVGTGYSTGTPRAKSQDDIAADFLSFFRTFTRTFPSTTTYKIYLTGESYAGRYVPYIGSAFLAAGLPLAGALIYDPTIGAFDITQEQIPAAPFLRANVGPMRLSPSALEDVDKLHQTCGYDKYMDRYLSFPPPGPQPPAARNMRCDVFSRAQRVARQANSCFNVYDVSERCPTPRSTMKGQGAYFARADVKRALHAPPNTKWSLCSTRRVFSGFGGPQREGDLSPDPIAGALPRVVDGTRRVLVANGDYDMIIMSNGTLLALQNMTWGGALGFQERPRARILGEGGKELGVQHQERGLMWSQGYATGHMGPGMNPALSWRHLMWVLGRAETL</sequence>
<gene>
    <name evidence="7" type="ORF">EJ06DRAFT_585648</name>
</gene>
<dbReference type="OrthoDB" id="443318at2759"/>
<dbReference type="InterPro" id="IPR029058">
    <property type="entry name" value="AB_hydrolase_fold"/>
</dbReference>
<accession>A0A6G1HJ78</accession>
<keyword evidence="2 6" id="KW-0121">Carboxypeptidase</keyword>
<comment type="similarity">
    <text evidence="1 6">Belongs to the peptidase S10 family.</text>
</comment>
<dbReference type="InterPro" id="IPR001563">
    <property type="entry name" value="Peptidase_S10"/>
</dbReference>
<evidence type="ECO:0000256" key="2">
    <source>
        <dbReference type="ARBA" id="ARBA00022645"/>
    </source>
</evidence>
<evidence type="ECO:0000256" key="4">
    <source>
        <dbReference type="ARBA" id="ARBA00022801"/>
    </source>
</evidence>
<feature type="chain" id="PRO_5026378845" description="Carboxypeptidase" evidence="6">
    <location>
        <begin position="19"/>
        <end position="495"/>
    </location>
</feature>
<organism evidence="7 8">
    <name type="scientific">Trichodelitschia bisporula</name>
    <dbReference type="NCBI Taxonomy" id="703511"/>
    <lineage>
        <taxon>Eukaryota</taxon>
        <taxon>Fungi</taxon>
        <taxon>Dikarya</taxon>
        <taxon>Ascomycota</taxon>
        <taxon>Pezizomycotina</taxon>
        <taxon>Dothideomycetes</taxon>
        <taxon>Dothideomycetes incertae sedis</taxon>
        <taxon>Phaeotrichales</taxon>
        <taxon>Phaeotrichaceae</taxon>
        <taxon>Trichodelitschia</taxon>
    </lineage>
</organism>
<evidence type="ECO:0000256" key="5">
    <source>
        <dbReference type="ARBA" id="ARBA00023180"/>
    </source>
</evidence>
<keyword evidence="3 6" id="KW-0645">Protease</keyword>
<dbReference type="PANTHER" id="PTHR11802">
    <property type="entry name" value="SERINE PROTEASE FAMILY S10 SERINE CARBOXYPEPTIDASE"/>
    <property type="match status" value="1"/>
</dbReference>
<dbReference type="PRINTS" id="PR00724">
    <property type="entry name" value="CRBOXYPTASEC"/>
</dbReference>
<dbReference type="Gene3D" id="3.40.50.1820">
    <property type="entry name" value="alpha/beta hydrolase"/>
    <property type="match status" value="1"/>
</dbReference>
<feature type="signal peptide" evidence="6">
    <location>
        <begin position="1"/>
        <end position="18"/>
    </location>
</feature>
<dbReference type="EC" id="3.4.16.-" evidence="6"/>
<dbReference type="AlphaFoldDB" id="A0A6G1HJ78"/>
<keyword evidence="8" id="KW-1185">Reference proteome</keyword>
<keyword evidence="5" id="KW-0325">Glycoprotein</keyword>
<evidence type="ECO:0000313" key="8">
    <source>
        <dbReference type="Proteomes" id="UP000799640"/>
    </source>
</evidence>
<protein>
    <recommendedName>
        <fullName evidence="6">Carboxypeptidase</fullName>
        <ecNumber evidence="6">3.4.16.-</ecNumber>
    </recommendedName>
</protein>
<dbReference type="Pfam" id="PF00450">
    <property type="entry name" value="Peptidase_S10"/>
    <property type="match status" value="1"/>
</dbReference>
<dbReference type="PANTHER" id="PTHR11802:SF479">
    <property type="entry name" value="CARBOXYPEPTIDASE"/>
    <property type="match status" value="1"/>
</dbReference>
<keyword evidence="4 6" id="KW-0378">Hydrolase</keyword>
<dbReference type="InterPro" id="IPR018202">
    <property type="entry name" value="Ser_caboxypep_ser_AS"/>
</dbReference>